<reference evidence="2 3" key="1">
    <citation type="submission" date="2014-03" db="EMBL/GenBank/DDBJ databases">
        <title>Draft genome of the hookworm Oesophagostomum dentatum.</title>
        <authorList>
            <person name="Mitreva M."/>
        </authorList>
    </citation>
    <scope>NUCLEOTIDE SEQUENCE [LARGE SCALE GENOMIC DNA]</scope>
    <source>
        <strain evidence="2 3">OD-Hann</strain>
    </source>
</reference>
<evidence type="ECO:0000256" key="1">
    <source>
        <dbReference type="SAM" id="Phobius"/>
    </source>
</evidence>
<accession>A0A0B1RU98</accession>
<evidence type="ECO:0000313" key="3">
    <source>
        <dbReference type="Proteomes" id="UP000053660"/>
    </source>
</evidence>
<keyword evidence="3" id="KW-1185">Reference proteome</keyword>
<keyword evidence="1" id="KW-1133">Transmembrane helix</keyword>
<dbReference type="EMBL" id="KN613428">
    <property type="protein sequence ID" value="KHJ74742.1"/>
    <property type="molecule type" value="Genomic_DNA"/>
</dbReference>
<feature type="transmembrane region" description="Helical" evidence="1">
    <location>
        <begin position="15"/>
        <end position="39"/>
    </location>
</feature>
<keyword evidence="1" id="KW-0472">Membrane</keyword>
<gene>
    <name evidence="2" type="ORF">OESDEN_25642</name>
</gene>
<keyword evidence="1" id="KW-0812">Transmembrane</keyword>
<dbReference type="Proteomes" id="UP000053660">
    <property type="component" value="Unassembled WGS sequence"/>
</dbReference>
<sequence>MATLDGSKLLHFDKIPVWGCVLISVGVGLISALLVYFILVPRLQRKIQAATAEEIEAARMSCKSSQEKSKIYGCAESDGVTESKPPCNSKI</sequence>
<protein>
    <submittedName>
        <fullName evidence="2">Uncharacterized protein</fullName>
    </submittedName>
</protein>
<organism evidence="2 3">
    <name type="scientific">Oesophagostomum dentatum</name>
    <name type="common">Nodular worm</name>
    <dbReference type="NCBI Taxonomy" id="61180"/>
    <lineage>
        <taxon>Eukaryota</taxon>
        <taxon>Metazoa</taxon>
        <taxon>Ecdysozoa</taxon>
        <taxon>Nematoda</taxon>
        <taxon>Chromadorea</taxon>
        <taxon>Rhabditida</taxon>
        <taxon>Rhabditina</taxon>
        <taxon>Rhabditomorpha</taxon>
        <taxon>Strongyloidea</taxon>
        <taxon>Strongylidae</taxon>
        <taxon>Oesophagostomum</taxon>
    </lineage>
</organism>
<evidence type="ECO:0000313" key="2">
    <source>
        <dbReference type="EMBL" id="KHJ74742.1"/>
    </source>
</evidence>
<dbReference type="OrthoDB" id="260807at2759"/>
<dbReference type="AlphaFoldDB" id="A0A0B1RU98"/>
<name>A0A0B1RU98_OESDE</name>
<proteinExistence type="predicted"/>